<dbReference type="EMBL" id="UYRW01002653">
    <property type="protein sequence ID" value="VDK86203.1"/>
    <property type="molecule type" value="Genomic_DNA"/>
</dbReference>
<keyword evidence="1" id="KW-1133">Transmembrane helix</keyword>
<accession>A0A3P6TSL5</accession>
<gene>
    <name evidence="2" type="ORF">NOO_LOCUS7435</name>
</gene>
<dbReference type="AlphaFoldDB" id="A0A3P6TSL5"/>
<sequence>GYRDLFFFFDLIAELLLGTLLMYPLPDIIGPSFV</sequence>
<evidence type="ECO:0000313" key="2">
    <source>
        <dbReference type="EMBL" id="VDK86203.1"/>
    </source>
</evidence>
<evidence type="ECO:0000313" key="3">
    <source>
        <dbReference type="Proteomes" id="UP000271087"/>
    </source>
</evidence>
<proteinExistence type="predicted"/>
<keyword evidence="1" id="KW-0812">Transmembrane</keyword>
<dbReference type="Proteomes" id="UP000271087">
    <property type="component" value="Unassembled WGS sequence"/>
</dbReference>
<feature type="transmembrane region" description="Helical" evidence="1">
    <location>
        <begin position="6"/>
        <end position="25"/>
    </location>
</feature>
<keyword evidence="1" id="KW-0472">Membrane</keyword>
<feature type="non-terminal residue" evidence="2">
    <location>
        <position position="1"/>
    </location>
</feature>
<name>A0A3P6TSL5_ONCOC</name>
<evidence type="ECO:0000256" key="1">
    <source>
        <dbReference type="SAM" id="Phobius"/>
    </source>
</evidence>
<reference evidence="2 3" key="1">
    <citation type="submission" date="2018-08" db="EMBL/GenBank/DDBJ databases">
        <authorList>
            <person name="Laetsch R D."/>
            <person name="Stevens L."/>
            <person name="Kumar S."/>
            <person name="Blaxter L. M."/>
        </authorList>
    </citation>
    <scope>NUCLEOTIDE SEQUENCE [LARGE SCALE GENOMIC DNA]</scope>
</reference>
<organism evidence="2 3">
    <name type="scientific">Onchocerca ochengi</name>
    <name type="common">Filarial nematode worm</name>
    <dbReference type="NCBI Taxonomy" id="42157"/>
    <lineage>
        <taxon>Eukaryota</taxon>
        <taxon>Metazoa</taxon>
        <taxon>Ecdysozoa</taxon>
        <taxon>Nematoda</taxon>
        <taxon>Chromadorea</taxon>
        <taxon>Rhabditida</taxon>
        <taxon>Spirurina</taxon>
        <taxon>Spiruromorpha</taxon>
        <taxon>Filarioidea</taxon>
        <taxon>Onchocercidae</taxon>
        <taxon>Onchocerca</taxon>
    </lineage>
</organism>
<protein>
    <submittedName>
        <fullName evidence="2">Uncharacterized protein</fullName>
    </submittedName>
</protein>
<keyword evidence="3" id="KW-1185">Reference proteome</keyword>